<feature type="signal peptide" evidence="1">
    <location>
        <begin position="1"/>
        <end position="23"/>
    </location>
</feature>
<name>A0A8I1GDN3_9HYPH</name>
<gene>
    <name evidence="2" type="ORF">JDN41_05550</name>
</gene>
<keyword evidence="1" id="KW-0732">Signal</keyword>
<evidence type="ECO:0000313" key="2">
    <source>
        <dbReference type="EMBL" id="MBJ7543019.1"/>
    </source>
</evidence>
<dbReference type="EMBL" id="JAEMUK010000010">
    <property type="protein sequence ID" value="MBJ7543019.1"/>
    <property type="molecule type" value="Genomic_DNA"/>
</dbReference>
<proteinExistence type="predicted"/>
<evidence type="ECO:0000256" key="1">
    <source>
        <dbReference type="SAM" id="SignalP"/>
    </source>
</evidence>
<dbReference type="Proteomes" id="UP000623250">
    <property type="component" value="Unassembled WGS sequence"/>
</dbReference>
<reference evidence="2 3" key="1">
    <citation type="submission" date="2020-12" db="EMBL/GenBank/DDBJ databases">
        <title>Revised draft genomes of Rhodomicrobium vannielii ATCC 17100 and Rhodomicrobium udaipurense JA643.</title>
        <authorList>
            <person name="Conners E.M."/>
            <person name="Davenport E.J."/>
            <person name="Bose A."/>
        </authorList>
    </citation>
    <scope>NUCLEOTIDE SEQUENCE [LARGE SCALE GENOMIC DNA]</scope>
    <source>
        <strain evidence="2 3">JA643</strain>
    </source>
</reference>
<sequence length="99" mass="10578">MDRLLVAGLAIAAALLAATPSSAKIKCVDESQVINGQLAVTPWCEDENLAKVAQTYGARVSGAAIRDNPNLKAEICRFIGADIRVKDTCAGYIGFDRRR</sequence>
<feature type="chain" id="PRO_5034932375" evidence="1">
    <location>
        <begin position="24"/>
        <end position="99"/>
    </location>
</feature>
<evidence type="ECO:0000313" key="3">
    <source>
        <dbReference type="Proteomes" id="UP000623250"/>
    </source>
</evidence>
<protein>
    <submittedName>
        <fullName evidence="2">Uncharacterized protein</fullName>
    </submittedName>
</protein>
<comment type="caution">
    <text evidence="2">The sequence shown here is derived from an EMBL/GenBank/DDBJ whole genome shotgun (WGS) entry which is preliminary data.</text>
</comment>
<keyword evidence="3" id="KW-1185">Reference proteome</keyword>
<dbReference type="AlphaFoldDB" id="A0A8I1GDN3"/>
<dbReference type="RefSeq" id="WP_037242159.1">
    <property type="nucleotide sequence ID" value="NZ_JAEMUK010000010.1"/>
</dbReference>
<accession>A0A8I1GDN3</accession>
<organism evidence="2 3">
    <name type="scientific">Rhodomicrobium udaipurense</name>
    <dbReference type="NCBI Taxonomy" id="1202716"/>
    <lineage>
        <taxon>Bacteria</taxon>
        <taxon>Pseudomonadati</taxon>
        <taxon>Pseudomonadota</taxon>
        <taxon>Alphaproteobacteria</taxon>
        <taxon>Hyphomicrobiales</taxon>
        <taxon>Hyphomicrobiaceae</taxon>
        <taxon>Rhodomicrobium</taxon>
    </lineage>
</organism>